<name>A0ABS8WDI0_9GAMM</name>
<dbReference type="RefSeq" id="WP_233053969.1">
    <property type="nucleotide sequence ID" value="NZ_JAIMJA010000018.1"/>
</dbReference>
<comment type="caution">
    <text evidence="1">The sequence shown here is derived from an EMBL/GenBank/DDBJ whole genome shotgun (WGS) entry which is preliminary data.</text>
</comment>
<evidence type="ECO:0008006" key="3">
    <source>
        <dbReference type="Google" id="ProtNLM"/>
    </source>
</evidence>
<evidence type="ECO:0000313" key="2">
    <source>
        <dbReference type="Proteomes" id="UP001201273"/>
    </source>
</evidence>
<reference evidence="1 2" key="1">
    <citation type="journal article" date="2022" name="Environ. Microbiol. Rep.">
        <title>Eco-phylogenetic analyses reveal divergent evolution of vitamin B12 metabolism in the marine bacterial family 'Psychromonadaceae'.</title>
        <authorList>
            <person name="Jin X."/>
            <person name="Yang Y."/>
            <person name="Cao H."/>
            <person name="Gao B."/>
            <person name="Zhao Z."/>
        </authorList>
    </citation>
    <scope>NUCLEOTIDE SEQUENCE [LARGE SCALE GENOMIC DNA]</scope>
    <source>
        <strain evidence="1 2">MKS20</strain>
    </source>
</reference>
<organism evidence="1 2">
    <name type="scientific">Motilimonas cestriensis</name>
    <dbReference type="NCBI Taxonomy" id="2742685"/>
    <lineage>
        <taxon>Bacteria</taxon>
        <taxon>Pseudomonadati</taxon>
        <taxon>Pseudomonadota</taxon>
        <taxon>Gammaproteobacteria</taxon>
        <taxon>Alteromonadales</taxon>
        <taxon>Alteromonadales genera incertae sedis</taxon>
        <taxon>Motilimonas</taxon>
    </lineage>
</organism>
<dbReference type="EMBL" id="JAIMJA010000018">
    <property type="protein sequence ID" value="MCE2596325.1"/>
    <property type="molecule type" value="Genomic_DNA"/>
</dbReference>
<keyword evidence="2" id="KW-1185">Reference proteome</keyword>
<protein>
    <recommendedName>
        <fullName evidence="3">Cytoplasmic protein</fullName>
    </recommendedName>
</protein>
<accession>A0ABS8WDI0</accession>
<proteinExistence type="predicted"/>
<dbReference type="Proteomes" id="UP001201273">
    <property type="component" value="Unassembled WGS sequence"/>
</dbReference>
<sequence>MFRTTFNCCKSYPCHNLGIANSPEYQMESNHLGYPAIHCRACGSYPPLVDDATVAVLLEEKLGIQFGQPLTGCTHCENVFFIAHAKAKQGENATKRYGHTSAGQQRLKCGYCQKVYSLKLIKQVDKLERLLHLIAENKSTTDIIDQLACAPKIYYQLLAKLADILRSYARLNEQALLQSNFLALHTESGLLRFAGDKTLWCLATTEAQSGYCLLYNHNLLLNTPANTVYEGKASSILPEPKVPSILAALTARYQSTMRRPHFEALHYGLIAPLRGADYVKPSTLSYAHFQLLRMFCQPTKHFHHYIEHESAIRGAALMASSDEIKAEQAEVFFVYRHFTGGKELPSNGNNIGWWSDRWYGTHYGAYCPITYRNKYPVPFSLFDANGPKKVHQWIQDHQAASLKSAKSLDASIEIQRNIYNYCQLLKTADTPAMRMGFTKQALSLSDLLNKAVAAVECGHG</sequence>
<gene>
    <name evidence="1" type="ORF">K6Y31_16105</name>
</gene>
<evidence type="ECO:0000313" key="1">
    <source>
        <dbReference type="EMBL" id="MCE2596325.1"/>
    </source>
</evidence>